<dbReference type="Gene3D" id="1.20.1560.10">
    <property type="entry name" value="ABC transporter type 1, transmembrane domain"/>
    <property type="match status" value="1"/>
</dbReference>
<keyword evidence="4" id="KW-0997">Cell inner membrane</keyword>
<dbReference type="InterPro" id="IPR036640">
    <property type="entry name" value="ABC1_TM_sf"/>
</dbReference>
<dbReference type="GO" id="GO:0016887">
    <property type="term" value="F:ATP hydrolysis activity"/>
    <property type="evidence" value="ECO:0007669"/>
    <property type="project" value="InterPro"/>
</dbReference>
<dbReference type="RefSeq" id="WP_066583789.1">
    <property type="nucleotide sequence ID" value="NZ_CABKVS010000001.1"/>
</dbReference>
<evidence type="ECO:0000256" key="6">
    <source>
        <dbReference type="ARBA" id="ARBA00022741"/>
    </source>
</evidence>
<dbReference type="SUPFAM" id="SSF52540">
    <property type="entry name" value="P-loop containing nucleoside triphosphate hydrolases"/>
    <property type="match status" value="1"/>
</dbReference>
<evidence type="ECO:0000313" key="14">
    <source>
        <dbReference type="EMBL" id="AWT25536.1"/>
    </source>
</evidence>
<keyword evidence="6" id="KW-0547">Nucleotide-binding</keyword>
<dbReference type="OrthoDB" id="9806127at2"/>
<organism evidence="14 15">
    <name type="scientific">Corynebacterium provencense</name>
    <dbReference type="NCBI Taxonomy" id="1737425"/>
    <lineage>
        <taxon>Bacteria</taxon>
        <taxon>Bacillati</taxon>
        <taxon>Actinomycetota</taxon>
        <taxon>Actinomycetes</taxon>
        <taxon>Mycobacteriales</taxon>
        <taxon>Corynebacteriaceae</taxon>
        <taxon>Corynebacterium</taxon>
    </lineage>
</organism>
<dbReference type="GO" id="GO:0005886">
    <property type="term" value="C:plasma membrane"/>
    <property type="evidence" value="ECO:0007669"/>
    <property type="project" value="UniProtKB-SubCell"/>
</dbReference>
<dbReference type="Pfam" id="PF00005">
    <property type="entry name" value="ABC_tran"/>
    <property type="match status" value="1"/>
</dbReference>
<keyword evidence="7 14" id="KW-0067">ATP-binding</keyword>
<evidence type="ECO:0000256" key="11">
    <source>
        <dbReference type="SAM" id="Phobius"/>
    </source>
</evidence>
<dbReference type="KEGG" id="cpre:Csp1_07270"/>
<dbReference type="SUPFAM" id="SSF90123">
    <property type="entry name" value="ABC transporter transmembrane region"/>
    <property type="match status" value="1"/>
</dbReference>
<dbReference type="Proteomes" id="UP000247696">
    <property type="component" value="Chromosome"/>
</dbReference>
<evidence type="ECO:0000256" key="9">
    <source>
        <dbReference type="ARBA" id="ARBA00023136"/>
    </source>
</evidence>
<dbReference type="PROSITE" id="PS50929">
    <property type="entry name" value="ABC_TM1F"/>
    <property type="match status" value="1"/>
</dbReference>
<feature type="transmembrane region" description="Helical" evidence="11">
    <location>
        <begin position="143"/>
        <end position="160"/>
    </location>
</feature>
<dbReference type="InterPro" id="IPR027417">
    <property type="entry name" value="P-loop_NTPase"/>
</dbReference>
<dbReference type="FunFam" id="3.40.50.300:FF:000221">
    <property type="entry name" value="Multidrug ABC transporter ATP-binding protein"/>
    <property type="match status" value="1"/>
</dbReference>
<keyword evidence="9 11" id="KW-0472">Membrane</keyword>
<dbReference type="STRING" id="1737425.GCA_900049755_00567"/>
<dbReference type="InterPro" id="IPR017871">
    <property type="entry name" value="ABC_transporter-like_CS"/>
</dbReference>
<evidence type="ECO:0000256" key="2">
    <source>
        <dbReference type="ARBA" id="ARBA00022448"/>
    </source>
</evidence>
<comment type="similarity">
    <text evidence="10">Belongs to the ABC transporter superfamily. Siderophore-Fe(3+) uptake transporter (SIUT) (TC 3.A.1.21) family.</text>
</comment>
<dbReference type="GO" id="GO:0005524">
    <property type="term" value="F:ATP binding"/>
    <property type="evidence" value="ECO:0007669"/>
    <property type="project" value="UniProtKB-KW"/>
</dbReference>
<feature type="transmembrane region" description="Helical" evidence="11">
    <location>
        <begin position="64"/>
        <end position="82"/>
    </location>
</feature>
<dbReference type="EMBL" id="CP024988">
    <property type="protein sequence ID" value="AWT25536.1"/>
    <property type="molecule type" value="Genomic_DNA"/>
</dbReference>
<keyword evidence="14" id="KW-0378">Hydrolase</keyword>
<dbReference type="Gene3D" id="3.40.50.300">
    <property type="entry name" value="P-loop containing nucleotide triphosphate hydrolases"/>
    <property type="match status" value="1"/>
</dbReference>
<name>A0A2Z3YMV6_9CORY</name>
<accession>A0A2Z3YMV6</accession>
<keyword evidence="15" id="KW-1185">Reference proteome</keyword>
<dbReference type="SMART" id="SM00382">
    <property type="entry name" value="AAA"/>
    <property type="match status" value="1"/>
</dbReference>
<feature type="domain" description="ABC transmembrane type-1" evidence="13">
    <location>
        <begin position="25"/>
        <end position="306"/>
    </location>
</feature>
<reference evidence="15" key="1">
    <citation type="submission" date="2017-11" db="EMBL/GenBank/DDBJ databases">
        <title>Otitis media/interna in a cat caused by the recently described species Corynebacterium provencense.</title>
        <authorList>
            <person name="Kittl S."/>
            <person name="Brodard I."/>
            <person name="Rychener L."/>
            <person name="Jores J."/>
            <person name="Roosje P."/>
            <person name="Gobeli Brawand S."/>
        </authorList>
    </citation>
    <scope>NUCLEOTIDE SEQUENCE [LARGE SCALE GENOMIC DNA]</scope>
    <source>
        <strain evidence="15">17KM38</strain>
    </source>
</reference>
<evidence type="ECO:0000313" key="15">
    <source>
        <dbReference type="Proteomes" id="UP000247696"/>
    </source>
</evidence>
<evidence type="ECO:0000256" key="7">
    <source>
        <dbReference type="ARBA" id="ARBA00022840"/>
    </source>
</evidence>
<feature type="transmembrane region" description="Helical" evidence="11">
    <location>
        <begin position="166"/>
        <end position="186"/>
    </location>
</feature>
<dbReference type="InterPro" id="IPR003593">
    <property type="entry name" value="AAA+_ATPase"/>
</dbReference>
<gene>
    <name evidence="14" type="primary">irtB_1</name>
    <name evidence="14" type="ORF">Csp1_07270</name>
</gene>
<dbReference type="InterPro" id="IPR011527">
    <property type="entry name" value="ABC1_TM_dom"/>
</dbReference>
<dbReference type="Pfam" id="PF00664">
    <property type="entry name" value="ABC_membrane"/>
    <property type="match status" value="1"/>
</dbReference>
<evidence type="ECO:0000259" key="12">
    <source>
        <dbReference type="PROSITE" id="PS50893"/>
    </source>
</evidence>
<dbReference type="InterPro" id="IPR003439">
    <property type="entry name" value="ABC_transporter-like_ATP-bd"/>
</dbReference>
<dbReference type="PROSITE" id="PS00211">
    <property type="entry name" value="ABC_TRANSPORTER_1"/>
    <property type="match status" value="1"/>
</dbReference>
<keyword evidence="2" id="KW-0813">Transport</keyword>
<evidence type="ECO:0000256" key="4">
    <source>
        <dbReference type="ARBA" id="ARBA00022519"/>
    </source>
</evidence>
<dbReference type="InterPro" id="IPR039421">
    <property type="entry name" value="Type_1_exporter"/>
</dbReference>
<keyword evidence="8 11" id="KW-1133">Transmembrane helix</keyword>
<evidence type="ECO:0000256" key="3">
    <source>
        <dbReference type="ARBA" id="ARBA00022475"/>
    </source>
</evidence>
<evidence type="ECO:0000256" key="1">
    <source>
        <dbReference type="ARBA" id="ARBA00004429"/>
    </source>
</evidence>
<feature type="transmembrane region" description="Helical" evidence="11">
    <location>
        <begin position="245"/>
        <end position="266"/>
    </location>
</feature>
<feature type="transmembrane region" description="Helical" evidence="11">
    <location>
        <begin position="21"/>
        <end position="44"/>
    </location>
</feature>
<evidence type="ECO:0000259" key="13">
    <source>
        <dbReference type="PROSITE" id="PS50929"/>
    </source>
</evidence>
<keyword evidence="5 11" id="KW-0812">Transmembrane</keyword>
<proteinExistence type="inferred from homology"/>
<dbReference type="PANTHER" id="PTHR43394:SF1">
    <property type="entry name" value="ATP-BINDING CASSETTE SUB-FAMILY B MEMBER 10, MITOCHONDRIAL"/>
    <property type="match status" value="1"/>
</dbReference>
<protein>
    <submittedName>
        <fullName evidence="14">Iron import ATP-binding/permease protein IrtB</fullName>
        <ecNumber evidence="14">3.6.3.-</ecNumber>
    </submittedName>
</protein>
<dbReference type="PANTHER" id="PTHR43394">
    <property type="entry name" value="ATP-DEPENDENT PERMEASE MDL1, MITOCHONDRIAL"/>
    <property type="match status" value="1"/>
</dbReference>
<dbReference type="PROSITE" id="PS50893">
    <property type="entry name" value="ABC_TRANSPORTER_2"/>
    <property type="match status" value="1"/>
</dbReference>
<comment type="subcellular location">
    <subcellularLocation>
        <location evidence="1">Cell inner membrane</location>
        <topology evidence="1">Multi-pass membrane protein</topology>
    </subcellularLocation>
</comment>
<feature type="domain" description="ABC transporter" evidence="12">
    <location>
        <begin position="338"/>
        <end position="572"/>
    </location>
</feature>
<dbReference type="GO" id="GO:0015421">
    <property type="term" value="F:ABC-type oligopeptide transporter activity"/>
    <property type="evidence" value="ECO:0007669"/>
    <property type="project" value="TreeGrafter"/>
</dbReference>
<evidence type="ECO:0000256" key="8">
    <source>
        <dbReference type="ARBA" id="ARBA00022989"/>
    </source>
</evidence>
<evidence type="ECO:0000256" key="10">
    <source>
        <dbReference type="ARBA" id="ARBA00023455"/>
    </source>
</evidence>
<evidence type="ECO:0000256" key="5">
    <source>
        <dbReference type="ARBA" id="ARBA00022692"/>
    </source>
</evidence>
<dbReference type="AlphaFoldDB" id="A0A2Z3YMV6"/>
<keyword evidence="3" id="KW-1003">Cell membrane</keyword>
<dbReference type="EC" id="3.6.3.-" evidence="14"/>
<sequence length="584" mass="62619">MKLPLTDIVPRMSRMVSEPKAMIPALGVSAVAGLIEGLALAAVLPAISSLAADEAWWGLSTGGWLIVFAVLSLCSVGCNFLMNKLNYAVALDFLRSIHRLVGDRVSRQPLGWFARPLAGRLSRMVSAELMTTGEIFAHMIGPLVQKLATAVVVIVAAWFWNPLLGLVLTLSVPVFILITLCSTALARHGDRMHEPDEETLANRIVEYAQCQGALRSCGRSENFVPLTEAMDNALRSKKRSMWSEILGMMLSGAVTQGVIVALIAVTGSLAVSGALDPVPALAFIGLALQFTSTLSSITQSAMGLETRRPLLDSIDEVLTAEPLPEPEQAAELDDPGSIELRDVTFGYGDTPVLRDISFTVPSGTMVALVGPSGSGKTTVEKLISRFYDTDAGEVLVGGVPVTRQTTTQLMSQLSMVFQDVYLFDDTLEANIAVGRPDAPAAEIRHAADLAGVTDIAERLPDGWSTRVGEGGRALSGGERQRVAIARALLKKAPTVLLDEATSALDVENEAHIVASVEQLRREATVLVVAHRLDTISRADKIVLLSADGTIEAEGTHEELLASGGTYTRFWSRLHDARGWRLVER</sequence>